<protein>
    <submittedName>
        <fullName evidence="4">D-arabinono-1,4-lactone oxidase</fullName>
    </submittedName>
</protein>
<dbReference type="Gene3D" id="3.30.70.2520">
    <property type="match status" value="1"/>
</dbReference>
<dbReference type="PIRSF" id="PIRSF000136">
    <property type="entry name" value="LGO_GLO"/>
    <property type="match status" value="1"/>
</dbReference>
<dbReference type="Proteomes" id="UP001245285">
    <property type="component" value="Unassembled WGS sequence"/>
</dbReference>
<accession>A0ABU3CJI9</accession>
<name>A0ABU3CJI9_9FLAO</name>
<keyword evidence="5" id="KW-1185">Reference proteome</keyword>
<dbReference type="InterPro" id="IPR016167">
    <property type="entry name" value="FAD-bd_PCMH_sub1"/>
</dbReference>
<dbReference type="PANTHER" id="PTHR43762:SF1">
    <property type="entry name" value="D-ARABINONO-1,4-LACTONE OXIDASE"/>
    <property type="match status" value="1"/>
</dbReference>
<evidence type="ECO:0000313" key="5">
    <source>
        <dbReference type="Proteomes" id="UP001245285"/>
    </source>
</evidence>
<dbReference type="Gene3D" id="3.30.43.10">
    <property type="entry name" value="Uridine Diphospho-n-acetylenolpyruvylglucosamine Reductase, domain 2"/>
    <property type="match status" value="1"/>
</dbReference>
<dbReference type="Gene3D" id="3.30.465.10">
    <property type="match status" value="1"/>
</dbReference>
<keyword evidence="1" id="KW-0285">Flavoprotein</keyword>
<dbReference type="Gene3D" id="1.10.45.10">
    <property type="entry name" value="Vanillyl-alcohol Oxidase, Chain A, domain 4"/>
    <property type="match status" value="1"/>
</dbReference>
<organism evidence="4 5">
    <name type="scientific">Autumnicola lenta</name>
    <dbReference type="NCBI Taxonomy" id="3075593"/>
    <lineage>
        <taxon>Bacteria</taxon>
        <taxon>Pseudomonadati</taxon>
        <taxon>Bacteroidota</taxon>
        <taxon>Flavobacteriia</taxon>
        <taxon>Flavobacteriales</taxon>
        <taxon>Flavobacteriaceae</taxon>
        <taxon>Autumnicola</taxon>
    </lineage>
</organism>
<dbReference type="InterPro" id="IPR007173">
    <property type="entry name" value="ALO_C"/>
</dbReference>
<keyword evidence="1" id="KW-0274">FAD</keyword>
<dbReference type="PANTHER" id="PTHR43762">
    <property type="entry name" value="L-GULONOLACTONE OXIDASE"/>
    <property type="match status" value="1"/>
</dbReference>
<dbReference type="RefSeq" id="WP_311494687.1">
    <property type="nucleotide sequence ID" value="NZ_JAVRHO010000008.1"/>
</dbReference>
<dbReference type="InterPro" id="IPR010031">
    <property type="entry name" value="FAD_lactone_oxidase-like"/>
</dbReference>
<dbReference type="SUPFAM" id="SSF56176">
    <property type="entry name" value="FAD-binding/transporter-associated domain-like"/>
    <property type="match status" value="1"/>
</dbReference>
<feature type="domain" description="FAD-binding PCMH-type" evidence="3">
    <location>
        <begin position="13"/>
        <end position="183"/>
    </location>
</feature>
<evidence type="ECO:0000313" key="4">
    <source>
        <dbReference type="EMBL" id="MDT0646523.1"/>
    </source>
</evidence>
<dbReference type="Pfam" id="PF04030">
    <property type="entry name" value="ALO"/>
    <property type="match status" value="2"/>
</dbReference>
<evidence type="ECO:0000256" key="2">
    <source>
        <dbReference type="ARBA" id="ARBA00023002"/>
    </source>
</evidence>
<keyword evidence="2" id="KW-0560">Oxidoreductase</keyword>
<sequence length="398" mass="46278">MREEEWKNWSGSLSFKPGAILTPESEEEIVQLVKRARREKRKLRVVGVGHSSSPLVKTDDILLSLKHFKGVEAPDLEKNRATVLAGMTVKEAGKDLYRYGLAMHNTGDVDVQTIAGAIGTGTHGTGRELRNLSSMLVGVRMITGTGEIIDTNIEEDEELFRALRVAMGTCGIFIKMRLQLQPFFRLTRKEWCVPLDKCLGNLEELQERNRNFDFYWYPRSDMAKIRVMNKEGEKMPEIPYGKLTFKKEGDSHKVLPRSRHLKFDEMEYALPAKNGPECFLEVRREIKQKWRKGVAWRVLYRTIKADDAFLSSMYGRDSVTISLHHNAGLPFWEYFKAIEPIFRRYGGRPHWGKKHRLKAAELKELFPCWDDFQKYRERFDPDKVFLSPYMEELLIPEE</sequence>
<dbReference type="InterPro" id="IPR006094">
    <property type="entry name" value="Oxid_FAD_bind_N"/>
</dbReference>
<comment type="caution">
    <text evidence="4">The sequence shown here is derived from an EMBL/GenBank/DDBJ whole genome shotgun (WGS) entry which is preliminary data.</text>
</comment>
<evidence type="ECO:0000256" key="1">
    <source>
        <dbReference type="ARBA" id="ARBA00022827"/>
    </source>
</evidence>
<gene>
    <name evidence="4" type="ORF">RM545_07465</name>
</gene>
<dbReference type="Pfam" id="PF01565">
    <property type="entry name" value="FAD_binding_4"/>
    <property type="match status" value="1"/>
</dbReference>
<reference evidence="4 5" key="1">
    <citation type="submission" date="2023-09" db="EMBL/GenBank/DDBJ databases">
        <authorList>
            <person name="Rey-Velasco X."/>
        </authorList>
    </citation>
    <scope>NUCLEOTIDE SEQUENCE [LARGE SCALE GENOMIC DNA]</scope>
    <source>
        <strain evidence="4 5">F260</strain>
    </source>
</reference>
<dbReference type="InterPro" id="IPR016171">
    <property type="entry name" value="Vanillyl_alc_oxidase_C-sub2"/>
</dbReference>
<dbReference type="InterPro" id="IPR016166">
    <property type="entry name" value="FAD-bd_PCMH"/>
</dbReference>
<proteinExistence type="predicted"/>
<dbReference type="PROSITE" id="PS51387">
    <property type="entry name" value="FAD_PCMH"/>
    <property type="match status" value="1"/>
</dbReference>
<dbReference type="InterPro" id="IPR016169">
    <property type="entry name" value="FAD-bd_PCMH_sub2"/>
</dbReference>
<evidence type="ECO:0000259" key="3">
    <source>
        <dbReference type="PROSITE" id="PS51387"/>
    </source>
</evidence>
<dbReference type="InterPro" id="IPR036318">
    <property type="entry name" value="FAD-bd_PCMH-like_sf"/>
</dbReference>
<dbReference type="EMBL" id="JAVRHO010000008">
    <property type="protein sequence ID" value="MDT0646523.1"/>
    <property type="molecule type" value="Genomic_DNA"/>
</dbReference>